<name>A0A1Y2H386_9FUNG</name>
<dbReference type="InterPro" id="IPR009057">
    <property type="entry name" value="Homeodomain-like_sf"/>
</dbReference>
<sequence>MPRTYNKIDAVQRQKIIESVYNEHLTFAETARRYGFPQSTIRSIARKFEKDGLFDNKPRGGNRLPVLNDKHISWIKEQLDAHPDKPIRELHQELNRYFQNNPPVSISCVSRAVRKQAKYTLKLRTCVLGPKRHGKRHIH</sequence>
<protein>
    <recommendedName>
        <fullName evidence="1">RNA polymerase sigma-70 region 4 domain-containing protein</fullName>
    </recommendedName>
</protein>
<dbReference type="GO" id="GO:0006352">
    <property type="term" value="P:DNA-templated transcription initiation"/>
    <property type="evidence" value="ECO:0007669"/>
    <property type="project" value="InterPro"/>
</dbReference>
<evidence type="ECO:0000313" key="3">
    <source>
        <dbReference type="Proteomes" id="UP000193648"/>
    </source>
</evidence>
<proteinExistence type="predicted"/>
<evidence type="ECO:0000313" key="2">
    <source>
        <dbReference type="EMBL" id="ORZ28996.1"/>
    </source>
</evidence>
<reference evidence="2 3" key="1">
    <citation type="submission" date="2016-07" db="EMBL/GenBank/DDBJ databases">
        <title>Pervasive Adenine N6-methylation of Active Genes in Fungi.</title>
        <authorList>
            <consortium name="DOE Joint Genome Institute"/>
            <person name="Mondo S.J."/>
            <person name="Dannebaum R.O."/>
            <person name="Kuo R.C."/>
            <person name="Labutti K."/>
            <person name="Haridas S."/>
            <person name="Kuo A."/>
            <person name="Salamov A."/>
            <person name="Ahrendt S.R."/>
            <person name="Lipzen A."/>
            <person name="Sullivan W."/>
            <person name="Andreopoulos W.B."/>
            <person name="Clum A."/>
            <person name="Lindquist E."/>
            <person name="Daum C."/>
            <person name="Ramamoorthy G.K."/>
            <person name="Gryganskyi A."/>
            <person name="Culley D."/>
            <person name="Magnuson J.K."/>
            <person name="James T.Y."/>
            <person name="O'Malley M.A."/>
            <person name="Stajich J.E."/>
            <person name="Spatafora J.W."/>
            <person name="Visel A."/>
            <person name="Grigoriev I.V."/>
        </authorList>
    </citation>
    <scope>NUCLEOTIDE SEQUENCE [LARGE SCALE GENOMIC DNA]</scope>
    <source>
        <strain evidence="2 3">NRRL 3116</strain>
    </source>
</reference>
<dbReference type="InterPro" id="IPR036388">
    <property type="entry name" value="WH-like_DNA-bd_sf"/>
</dbReference>
<dbReference type="Proteomes" id="UP000193648">
    <property type="component" value="Unassembled WGS sequence"/>
</dbReference>
<dbReference type="InterPro" id="IPR007630">
    <property type="entry name" value="RNA_pol_sigma70_r4"/>
</dbReference>
<dbReference type="Pfam" id="PF04545">
    <property type="entry name" value="Sigma70_r4"/>
    <property type="match status" value="1"/>
</dbReference>
<dbReference type="GeneID" id="33568078"/>
<dbReference type="InParanoid" id="A0A1Y2H386"/>
<gene>
    <name evidence="2" type="ORF">BCR41DRAFT_366670</name>
</gene>
<dbReference type="EMBL" id="MCFF01000001">
    <property type="protein sequence ID" value="ORZ28996.1"/>
    <property type="molecule type" value="Genomic_DNA"/>
</dbReference>
<dbReference type="SUPFAM" id="SSF46689">
    <property type="entry name" value="Homeodomain-like"/>
    <property type="match status" value="1"/>
</dbReference>
<organism evidence="2 3">
    <name type="scientific">Lobosporangium transversale</name>
    <dbReference type="NCBI Taxonomy" id="64571"/>
    <lineage>
        <taxon>Eukaryota</taxon>
        <taxon>Fungi</taxon>
        <taxon>Fungi incertae sedis</taxon>
        <taxon>Mucoromycota</taxon>
        <taxon>Mortierellomycotina</taxon>
        <taxon>Mortierellomycetes</taxon>
        <taxon>Mortierellales</taxon>
        <taxon>Mortierellaceae</taxon>
        <taxon>Lobosporangium</taxon>
    </lineage>
</organism>
<dbReference type="Gene3D" id="1.10.10.10">
    <property type="entry name" value="Winged helix-like DNA-binding domain superfamily/Winged helix DNA-binding domain"/>
    <property type="match status" value="1"/>
</dbReference>
<keyword evidence="3" id="KW-1185">Reference proteome</keyword>
<comment type="caution">
    <text evidence="2">The sequence shown here is derived from an EMBL/GenBank/DDBJ whole genome shotgun (WGS) entry which is preliminary data.</text>
</comment>
<dbReference type="RefSeq" id="XP_021886669.1">
    <property type="nucleotide sequence ID" value="XM_022026235.1"/>
</dbReference>
<dbReference type="GO" id="GO:0003700">
    <property type="term" value="F:DNA-binding transcription factor activity"/>
    <property type="evidence" value="ECO:0007669"/>
    <property type="project" value="InterPro"/>
</dbReference>
<dbReference type="OrthoDB" id="2423579at2759"/>
<dbReference type="AlphaFoldDB" id="A0A1Y2H386"/>
<feature type="domain" description="RNA polymerase sigma-70 region 4" evidence="1">
    <location>
        <begin position="14"/>
        <end position="47"/>
    </location>
</feature>
<evidence type="ECO:0000259" key="1">
    <source>
        <dbReference type="Pfam" id="PF04545"/>
    </source>
</evidence>
<accession>A0A1Y2H386</accession>